<dbReference type="Gene3D" id="3.40.50.300">
    <property type="entry name" value="P-loop containing nucleotide triphosphate hydrolases"/>
    <property type="match status" value="2"/>
</dbReference>
<dbReference type="InterPro" id="IPR048333">
    <property type="entry name" value="HA2_WH"/>
</dbReference>
<feature type="compositionally biased region" description="Acidic residues" evidence="8">
    <location>
        <begin position="141"/>
        <end position="152"/>
    </location>
</feature>
<evidence type="ECO:0000256" key="6">
    <source>
        <dbReference type="ARBA" id="ARBA00022840"/>
    </source>
</evidence>
<proteinExistence type="inferred from homology"/>
<dbReference type="CDD" id="cd17982">
    <property type="entry name" value="DEXHc_DHX37"/>
    <property type="match status" value="1"/>
</dbReference>
<feature type="domain" description="Helicase ATP-binding" evidence="9">
    <location>
        <begin position="386"/>
        <end position="563"/>
    </location>
</feature>
<dbReference type="Gene3D" id="1.20.120.1080">
    <property type="match status" value="1"/>
</dbReference>
<protein>
    <recommendedName>
        <fullName evidence="2">RNA helicase</fullName>
        <ecNumber evidence="2">3.6.4.13</ecNumber>
    </recommendedName>
</protein>
<feature type="domain" description="Helicase C-terminal" evidence="10">
    <location>
        <begin position="585"/>
        <end position="820"/>
    </location>
</feature>
<feature type="compositionally biased region" description="Basic and acidic residues" evidence="8">
    <location>
        <begin position="109"/>
        <end position="127"/>
    </location>
</feature>
<dbReference type="CDD" id="cd05233">
    <property type="entry name" value="SDR_c"/>
    <property type="match status" value="1"/>
</dbReference>
<dbReference type="Pfam" id="PF04408">
    <property type="entry name" value="WHD_HA2"/>
    <property type="match status" value="1"/>
</dbReference>
<dbReference type="OrthoDB" id="10253254at2759"/>
<keyword evidence="6" id="KW-0067">ATP-binding</keyword>
<feature type="region of interest" description="Disordered" evidence="8">
    <location>
        <begin position="97"/>
        <end position="301"/>
    </location>
</feature>
<dbReference type="SUPFAM" id="SSF51735">
    <property type="entry name" value="NAD(P)-binding Rossmann-fold domains"/>
    <property type="match status" value="1"/>
</dbReference>
<dbReference type="Gene3D" id="3.40.50.720">
    <property type="entry name" value="NAD(P)-binding Rossmann-like Domain"/>
    <property type="match status" value="1"/>
</dbReference>
<dbReference type="Pfam" id="PF00271">
    <property type="entry name" value="Helicase_C"/>
    <property type="match status" value="1"/>
</dbReference>
<evidence type="ECO:0000256" key="7">
    <source>
        <dbReference type="ARBA" id="ARBA00047984"/>
    </source>
</evidence>
<comment type="catalytic activity">
    <reaction evidence="7">
        <text>ATP + H2O = ADP + phosphate + H(+)</text>
        <dbReference type="Rhea" id="RHEA:13065"/>
        <dbReference type="ChEBI" id="CHEBI:15377"/>
        <dbReference type="ChEBI" id="CHEBI:15378"/>
        <dbReference type="ChEBI" id="CHEBI:30616"/>
        <dbReference type="ChEBI" id="CHEBI:43474"/>
        <dbReference type="ChEBI" id="CHEBI:456216"/>
        <dbReference type="EC" id="3.6.4.13"/>
    </reaction>
</comment>
<dbReference type="PROSITE" id="PS00690">
    <property type="entry name" value="DEAH_ATP_HELICASE"/>
    <property type="match status" value="1"/>
</dbReference>
<keyword evidence="3" id="KW-0547">Nucleotide-binding</keyword>
<dbReference type="STRING" id="43265.A0A545UUJ5"/>
<feature type="compositionally biased region" description="Acidic residues" evidence="8">
    <location>
        <begin position="229"/>
        <end position="286"/>
    </location>
</feature>
<evidence type="ECO:0000256" key="3">
    <source>
        <dbReference type="ARBA" id="ARBA00022741"/>
    </source>
</evidence>
<dbReference type="GO" id="GO:0016787">
    <property type="term" value="F:hydrolase activity"/>
    <property type="evidence" value="ECO:0007669"/>
    <property type="project" value="UniProtKB-KW"/>
</dbReference>
<evidence type="ECO:0000256" key="2">
    <source>
        <dbReference type="ARBA" id="ARBA00012552"/>
    </source>
</evidence>
<keyword evidence="4" id="KW-0378">Hydrolase</keyword>
<dbReference type="InterPro" id="IPR036291">
    <property type="entry name" value="NAD(P)-bd_dom_sf"/>
</dbReference>
<feature type="compositionally biased region" description="Basic and acidic residues" evidence="8">
    <location>
        <begin position="14"/>
        <end position="28"/>
    </location>
</feature>
<comment type="caution">
    <text evidence="11">The sequence shown here is derived from an EMBL/GenBank/DDBJ whole genome shotgun (WGS) entry which is preliminary data.</text>
</comment>
<dbReference type="SMART" id="SM00382">
    <property type="entry name" value="AAA"/>
    <property type="match status" value="1"/>
</dbReference>
<keyword evidence="5 11" id="KW-0347">Helicase</keyword>
<dbReference type="Proteomes" id="UP000315783">
    <property type="component" value="Unassembled WGS sequence"/>
</dbReference>
<dbReference type="EMBL" id="SPUK01000013">
    <property type="protein sequence ID" value="TQV93130.1"/>
    <property type="molecule type" value="Genomic_DNA"/>
</dbReference>
<dbReference type="InterPro" id="IPR002347">
    <property type="entry name" value="SDR_fam"/>
</dbReference>
<dbReference type="SMART" id="SM00847">
    <property type="entry name" value="HA2"/>
    <property type="match status" value="1"/>
</dbReference>
<dbReference type="InterPro" id="IPR027417">
    <property type="entry name" value="P-loop_NTPase"/>
</dbReference>
<dbReference type="GO" id="GO:0005730">
    <property type="term" value="C:nucleolus"/>
    <property type="evidence" value="ECO:0007669"/>
    <property type="project" value="TreeGrafter"/>
</dbReference>
<evidence type="ECO:0000259" key="10">
    <source>
        <dbReference type="PROSITE" id="PS51194"/>
    </source>
</evidence>
<name>A0A545UUJ5_9HYPO</name>
<dbReference type="InterPro" id="IPR011545">
    <property type="entry name" value="DEAD/DEAH_box_helicase_dom"/>
</dbReference>
<feature type="compositionally biased region" description="Basic residues" evidence="8">
    <location>
        <begin position="1"/>
        <end position="13"/>
    </location>
</feature>
<dbReference type="InterPro" id="IPR014001">
    <property type="entry name" value="Helicase_ATP-bd"/>
</dbReference>
<dbReference type="Pfam" id="PF21010">
    <property type="entry name" value="HA2_C"/>
    <property type="match status" value="1"/>
</dbReference>
<dbReference type="GO" id="GO:0005524">
    <property type="term" value="F:ATP binding"/>
    <property type="evidence" value="ECO:0007669"/>
    <property type="project" value="UniProtKB-KW"/>
</dbReference>
<dbReference type="SMART" id="SM00490">
    <property type="entry name" value="HELICc"/>
    <property type="match status" value="1"/>
</dbReference>
<dbReference type="CDD" id="cd18791">
    <property type="entry name" value="SF2_C_RHA"/>
    <property type="match status" value="1"/>
</dbReference>
<accession>A0A545UUJ5</accession>
<dbReference type="FunFam" id="3.40.50.300:FF:000637">
    <property type="entry name" value="ATP-dependent RNA helicase DHX37/DHR1"/>
    <property type="match status" value="1"/>
</dbReference>
<evidence type="ECO:0000313" key="11">
    <source>
        <dbReference type="EMBL" id="TQV93130.1"/>
    </source>
</evidence>
<evidence type="ECO:0000313" key="12">
    <source>
        <dbReference type="Proteomes" id="UP000315783"/>
    </source>
</evidence>
<evidence type="ECO:0000256" key="4">
    <source>
        <dbReference type="ARBA" id="ARBA00022801"/>
    </source>
</evidence>
<feature type="compositionally biased region" description="Basic residues" evidence="8">
    <location>
        <begin position="205"/>
        <end position="214"/>
    </location>
</feature>
<dbReference type="PANTHER" id="PTHR18934:SF99">
    <property type="entry name" value="ATP-DEPENDENT RNA HELICASE DHX37-RELATED"/>
    <property type="match status" value="1"/>
</dbReference>
<dbReference type="PROSITE" id="PS51194">
    <property type="entry name" value="HELICASE_CTER"/>
    <property type="match status" value="1"/>
</dbReference>
<sequence length="1441" mass="158231">MAKFVPRQRKHKVLARERAKENGRHDVADTNQEILDSADKQEWADKRARMKDELKREAGKMSSKKSKRLEKYIDTKLRKDENRELLAKLASRRVDTSLFTSSKSLGQGRETKRQSLARALREARAGIEDGEELLEERREAADDDDDDDDENEDRAAVATKSAPVAVSHPEIKHAESEIPAAQVPTVVGSGLKRPLDVDEDGRPVIQKRQKRGGIKSKITANVDIPSLDSDSESDEEEWGGISDDDDGLQKDSDDDSAEEDPDEEDDSDDDDDDDEDDDEDSDSDSDSNEKSTAENSQRSSIFKAWATQQRNEALGFNPNEPTTSNMVIPKPANFVPRAPEQEPLPMELQPTENIDRKAFSVTVTRMPEIQEARLKLPVVSEEQRLMEAIHNHNIVVICGATGSGKTTQVPQFLYEAGYGAAASETPGMIGITQPRRVAAVSMSKRVAEELGDHSSAVAYQIRFEGSVDDKTAIKFMTDGILLREIAQDITLKKYSAIIIDEAHERSVNTDILIGMLSRVIKLRAELAEEDPKVKPLKLIIMSATLRIEDLTMNPNLFVTPPPVLEVEGRQHPVTMHFARKTHHDYVEEAFRKISRGHRKLPPGGFLVFLTGRNEILQLSKRLKTAFGGLKSAEGPRVRISASEAPLEVEDLDLGDVDKNTHDDLDEMVSDGEDDENEFEIEDEQEAAPLKVQILPLYSLLPTREQMRVFEPAPEGTRQIILATNVAETSLTIPGTRFVFDCGRVKDRNYDRQSGVQSYDIGWISKASANQRAGRAGRTGPGHCYRLYSSAVFERDFQEFADPELLRMPIEGVVLQLKSMNLQNVINFPFPTPPERHSLATAEKLLEYLSAVSSSGQITQVGQTMSVFPLSPRFARILLVGHLHDCLPYTVALVAGLSAAEVFLPEAQAVPALATQEDDAIRTNADIVAETKQVNARRMFNEVHRNFCYLDDKSDAIKLLQVVGEFAHEPTEIWCDSHFVRFKVLKEIQQLRKQITDLLRMNIPSFASLQYKDKLDAPSAKQVSALKQMVSAGFIDQVAIRADKAPVPLEHHRKPKRAIDVPYVPLIPLHGASSAASEEGLVYIHPTSPMAHLSIQECPEYIVYSYLQRATPAGDGTKKPKTRMHALTDISGGQLAGLAKGTPLLTYGKPIKETRAPSAAVDGGTTRECWVNPYLRAENTGGQGWQLPAKKVKQRKIAGIGRQTAISFAVEGCTKITIADTNNDGLAGTKQAIEGVSPDASVLIAQVDVRAEQDVVKAVSDTVGLFGRIDYAANCAGIYGPEAASPDVDPSAFDDVFAVNVRGLWLCAREQTRQMRTQEPLPSHDGRPGSRGAIVNVASSLGISPIPGKTPYAASKAAVIQMTKSDALDCSPYGIRVNAVAPGITDTPFTADIPNDGVAVRGMPIPRKSTAQEIADVILFAASSKASFLQGAIISADGGHTI</sequence>
<evidence type="ECO:0000259" key="9">
    <source>
        <dbReference type="PROSITE" id="PS51192"/>
    </source>
</evidence>
<organism evidence="11 12">
    <name type="scientific">Cordyceps javanica</name>
    <dbReference type="NCBI Taxonomy" id="43265"/>
    <lineage>
        <taxon>Eukaryota</taxon>
        <taxon>Fungi</taxon>
        <taxon>Dikarya</taxon>
        <taxon>Ascomycota</taxon>
        <taxon>Pezizomycotina</taxon>
        <taxon>Sordariomycetes</taxon>
        <taxon>Hypocreomycetidae</taxon>
        <taxon>Hypocreales</taxon>
        <taxon>Cordycipitaceae</taxon>
        <taxon>Cordyceps</taxon>
    </lineage>
</organism>
<feature type="compositionally biased region" description="Basic and acidic residues" evidence="8">
    <location>
        <begin position="37"/>
        <end position="59"/>
    </location>
</feature>
<dbReference type="GO" id="GO:0003723">
    <property type="term" value="F:RNA binding"/>
    <property type="evidence" value="ECO:0007669"/>
    <property type="project" value="TreeGrafter"/>
</dbReference>
<evidence type="ECO:0000256" key="1">
    <source>
        <dbReference type="ARBA" id="ARBA00008792"/>
    </source>
</evidence>
<dbReference type="PROSITE" id="PS51192">
    <property type="entry name" value="HELICASE_ATP_BIND_1"/>
    <property type="match status" value="1"/>
</dbReference>
<dbReference type="InterPro" id="IPR003593">
    <property type="entry name" value="AAA+_ATPase"/>
</dbReference>
<dbReference type="PRINTS" id="PR00080">
    <property type="entry name" value="SDRFAMILY"/>
</dbReference>
<dbReference type="PRINTS" id="PR00081">
    <property type="entry name" value="GDHRDH"/>
</dbReference>
<evidence type="ECO:0000256" key="5">
    <source>
        <dbReference type="ARBA" id="ARBA00022806"/>
    </source>
</evidence>
<gene>
    <name evidence="11" type="ORF">IF1G_08433</name>
</gene>
<comment type="similarity">
    <text evidence="1">Belongs to the DEAD box helicase family. DEAH subfamily.</text>
</comment>
<dbReference type="InterPro" id="IPR001650">
    <property type="entry name" value="Helicase_C-like"/>
</dbReference>
<dbReference type="EC" id="3.6.4.13" evidence="2"/>
<dbReference type="PANTHER" id="PTHR18934">
    <property type="entry name" value="ATP-DEPENDENT RNA HELICASE"/>
    <property type="match status" value="1"/>
</dbReference>
<feature type="compositionally biased region" description="Basic and acidic residues" evidence="8">
    <location>
        <begin position="193"/>
        <end position="202"/>
    </location>
</feature>
<evidence type="ECO:0000256" key="8">
    <source>
        <dbReference type="SAM" id="MobiDB-lite"/>
    </source>
</evidence>
<reference evidence="11 12" key="1">
    <citation type="journal article" date="2019" name="Appl. Microbiol. Biotechnol.">
        <title>Genome sequence of Isaria javanica and comparative genome analysis insights into family S53 peptidase evolution in fungal entomopathogens.</title>
        <authorList>
            <person name="Lin R."/>
            <person name="Zhang X."/>
            <person name="Xin B."/>
            <person name="Zou M."/>
            <person name="Gao Y."/>
            <person name="Qin F."/>
            <person name="Hu Q."/>
            <person name="Xie B."/>
            <person name="Cheng X."/>
        </authorList>
    </citation>
    <scope>NUCLEOTIDE SEQUENCE [LARGE SCALE GENOMIC DNA]</scope>
    <source>
        <strain evidence="11 12">IJ1G</strain>
    </source>
</reference>
<dbReference type="InterPro" id="IPR007502">
    <property type="entry name" value="Helicase-assoc_dom"/>
</dbReference>
<keyword evidence="12" id="KW-1185">Reference proteome</keyword>
<dbReference type="SMART" id="SM00487">
    <property type="entry name" value="DEXDc"/>
    <property type="match status" value="1"/>
</dbReference>
<dbReference type="Pfam" id="PF13561">
    <property type="entry name" value="adh_short_C2"/>
    <property type="match status" value="1"/>
</dbReference>
<dbReference type="Pfam" id="PF00270">
    <property type="entry name" value="DEAD"/>
    <property type="match status" value="1"/>
</dbReference>
<dbReference type="InterPro" id="IPR002464">
    <property type="entry name" value="DNA/RNA_helicase_DEAH_CS"/>
</dbReference>
<feature type="region of interest" description="Disordered" evidence="8">
    <location>
        <begin position="1"/>
        <end position="70"/>
    </location>
</feature>
<dbReference type="GO" id="GO:1990904">
    <property type="term" value="C:ribonucleoprotein complex"/>
    <property type="evidence" value="ECO:0007669"/>
    <property type="project" value="UniProtKB-ARBA"/>
</dbReference>
<dbReference type="SUPFAM" id="SSF52540">
    <property type="entry name" value="P-loop containing nucleoside triphosphate hydrolases"/>
    <property type="match status" value="1"/>
</dbReference>
<dbReference type="GO" id="GO:0000462">
    <property type="term" value="P:maturation of SSU-rRNA from tricistronic rRNA transcript (SSU-rRNA, 5.8S rRNA, LSU-rRNA)"/>
    <property type="evidence" value="ECO:0007669"/>
    <property type="project" value="TreeGrafter"/>
</dbReference>
<dbReference type="GO" id="GO:0003724">
    <property type="term" value="F:RNA helicase activity"/>
    <property type="evidence" value="ECO:0007669"/>
    <property type="project" value="UniProtKB-EC"/>
</dbReference>